<organism evidence="3">
    <name type="scientific">Schistosoma curassoni</name>
    <dbReference type="NCBI Taxonomy" id="6186"/>
    <lineage>
        <taxon>Eukaryota</taxon>
        <taxon>Metazoa</taxon>
        <taxon>Spiralia</taxon>
        <taxon>Lophotrochozoa</taxon>
        <taxon>Platyhelminthes</taxon>
        <taxon>Trematoda</taxon>
        <taxon>Digenea</taxon>
        <taxon>Strigeidida</taxon>
        <taxon>Schistosomatoidea</taxon>
        <taxon>Schistosomatidae</taxon>
        <taxon>Schistosoma</taxon>
    </lineage>
</organism>
<accession>A0A183K1J0</accession>
<dbReference type="WBParaSite" id="SCUD_0000885301-mRNA-1">
    <property type="protein sequence ID" value="SCUD_0000885301-mRNA-1"/>
    <property type="gene ID" value="SCUD_0000885301"/>
</dbReference>
<dbReference type="EMBL" id="UZAK01032937">
    <property type="protein sequence ID" value="VDP32847.1"/>
    <property type="molecule type" value="Genomic_DNA"/>
</dbReference>
<evidence type="ECO:0000313" key="1">
    <source>
        <dbReference type="EMBL" id="VDP32847.1"/>
    </source>
</evidence>
<sequence>IVAGGSRQETLDTGFVLLGSRQQGVPVVLRELVLPGVLDLVSPSFTVRDVTTKLFEPRPTSCRNNTCLFK</sequence>
<evidence type="ECO:0000313" key="3">
    <source>
        <dbReference type="WBParaSite" id="SCUD_0000885301-mRNA-1"/>
    </source>
</evidence>
<evidence type="ECO:0000313" key="2">
    <source>
        <dbReference type="Proteomes" id="UP000279833"/>
    </source>
</evidence>
<gene>
    <name evidence="1" type="ORF">SCUD_LOCUS8853</name>
</gene>
<name>A0A183K1J0_9TREM</name>
<proteinExistence type="predicted"/>
<reference evidence="1 2" key="2">
    <citation type="submission" date="2018-11" db="EMBL/GenBank/DDBJ databases">
        <authorList>
            <consortium name="Pathogen Informatics"/>
        </authorList>
    </citation>
    <scope>NUCLEOTIDE SEQUENCE [LARGE SCALE GENOMIC DNA]</scope>
    <source>
        <strain evidence="1">Dakar</strain>
        <strain evidence="2">Dakar, Senegal</strain>
    </source>
</reference>
<keyword evidence="2" id="KW-1185">Reference proteome</keyword>
<dbReference type="AlphaFoldDB" id="A0A183K1J0"/>
<reference evidence="3" key="1">
    <citation type="submission" date="2016-06" db="UniProtKB">
        <authorList>
            <consortium name="WormBaseParasite"/>
        </authorList>
    </citation>
    <scope>IDENTIFICATION</scope>
</reference>
<protein>
    <submittedName>
        <fullName evidence="3">GMC_OxRdtase_N domain-containing protein</fullName>
    </submittedName>
</protein>
<dbReference type="Proteomes" id="UP000279833">
    <property type="component" value="Unassembled WGS sequence"/>
</dbReference>